<evidence type="ECO:0000256" key="1">
    <source>
        <dbReference type="SAM" id="SignalP"/>
    </source>
</evidence>
<proteinExistence type="predicted"/>
<accession>A0A371D9F9</accession>
<keyword evidence="3" id="KW-1185">Reference proteome</keyword>
<gene>
    <name evidence="2" type="ORF">OH76DRAFT_1404065</name>
</gene>
<protein>
    <recommendedName>
        <fullName evidence="4">Secreted protein</fullName>
    </recommendedName>
</protein>
<feature type="chain" id="PRO_5016910764" description="Secreted protein" evidence="1">
    <location>
        <begin position="20"/>
        <end position="66"/>
    </location>
</feature>
<organism evidence="2 3">
    <name type="scientific">Lentinus brumalis</name>
    <dbReference type="NCBI Taxonomy" id="2498619"/>
    <lineage>
        <taxon>Eukaryota</taxon>
        <taxon>Fungi</taxon>
        <taxon>Dikarya</taxon>
        <taxon>Basidiomycota</taxon>
        <taxon>Agaricomycotina</taxon>
        <taxon>Agaricomycetes</taxon>
        <taxon>Polyporales</taxon>
        <taxon>Polyporaceae</taxon>
        <taxon>Lentinus</taxon>
    </lineage>
</organism>
<evidence type="ECO:0000313" key="3">
    <source>
        <dbReference type="Proteomes" id="UP000256964"/>
    </source>
</evidence>
<dbReference type="AlphaFoldDB" id="A0A371D9F9"/>
<evidence type="ECO:0000313" key="2">
    <source>
        <dbReference type="EMBL" id="RDX49159.1"/>
    </source>
</evidence>
<dbReference type="EMBL" id="KZ857407">
    <property type="protein sequence ID" value="RDX49159.1"/>
    <property type="molecule type" value="Genomic_DNA"/>
</dbReference>
<reference evidence="2 3" key="1">
    <citation type="journal article" date="2018" name="Biotechnol. Biofuels">
        <title>Integrative visual omics of the white-rot fungus Polyporus brumalis exposes the biotechnological potential of its oxidative enzymes for delignifying raw plant biomass.</title>
        <authorList>
            <person name="Miyauchi S."/>
            <person name="Rancon A."/>
            <person name="Drula E."/>
            <person name="Hage H."/>
            <person name="Chaduli D."/>
            <person name="Favel A."/>
            <person name="Grisel S."/>
            <person name="Henrissat B."/>
            <person name="Herpoel-Gimbert I."/>
            <person name="Ruiz-Duenas F.J."/>
            <person name="Chevret D."/>
            <person name="Hainaut M."/>
            <person name="Lin J."/>
            <person name="Wang M."/>
            <person name="Pangilinan J."/>
            <person name="Lipzen A."/>
            <person name="Lesage-Meessen L."/>
            <person name="Navarro D."/>
            <person name="Riley R."/>
            <person name="Grigoriev I.V."/>
            <person name="Zhou S."/>
            <person name="Raouche S."/>
            <person name="Rosso M.N."/>
        </authorList>
    </citation>
    <scope>NUCLEOTIDE SEQUENCE [LARGE SCALE GENOMIC DNA]</scope>
    <source>
        <strain evidence="2 3">BRFM 1820</strain>
    </source>
</reference>
<feature type="signal peptide" evidence="1">
    <location>
        <begin position="1"/>
        <end position="19"/>
    </location>
</feature>
<keyword evidence="1" id="KW-0732">Signal</keyword>
<evidence type="ECO:0008006" key="4">
    <source>
        <dbReference type="Google" id="ProtNLM"/>
    </source>
</evidence>
<sequence>MVGGIRVLSISAGLVSLFGFPHPNTIPTRNDNEQRLTQVTVCERTRREASSRAVAADLQADTSFSE</sequence>
<name>A0A371D9F9_9APHY</name>
<dbReference type="Proteomes" id="UP000256964">
    <property type="component" value="Unassembled WGS sequence"/>
</dbReference>